<dbReference type="AlphaFoldDB" id="A0A1W0W8U8"/>
<gene>
    <name evidence="1" type="ORF">BV898_14049</name>
</gene>
<comment type="caution">
    <text evidence="1">The sequence shown here is derived from an EMBL/GenBank/DDBJ whole genome shotgun (WGS) entry which is preliminary data.</text>
</comment>
<name>A0A1W0W8U8_HYPEX</name>
<protein>
    <submittedName>
        <fullName evidence="1">Uncharacterized protein</fullName>
    </submittedName>
</protein>
<keyword evidence="2" id="KW-1185">Reference proteome</keyword>
<organism evidence="1 2">
    <name type="scientific">Hypsibius exemplaris</name>
    <name type="common">Freshwater tardigrade</name>
    <dbReference type="NCBI Taxonomy" id="2072580"/>
    <lineage>
        <taxon>Eukaryota</taxon>
        <taxon>Metazoa</taxon>
        <taxon>Ecdysozoa</taxon>
        <taxon>Tardigrada</taxon>
        <taxon>Eutardigrada</taxon>
        <taxon>Parachela</taxon>
        <taxon>Hypsibioidea</taxon>
        <taxon>Hypsibiidae</taxon>
        <taxon>Hypsibius</taxon>
    </lineage>
</organism>
<proteinExistence type="predicted"/>
<dbReference type="Proteomes" id="UP000192578">
    <property type="component" value="Unassembled WGS sequence"/>
</dbReference>
<reference evidence="2" key="1">
    <citation type="submission" date="2017-01" db="EMBL/GenBank/DDBJ databases">
        <title>Comparative genomics of anhydrobiosis in the tardigrade Hypsibius dujardini.</title>
        <authorList>
            <person name="Yoshida Y."/>
            <person name="Koutsovoulos G."/>
            <person name="Laetsch D."/>
            <person name="Stevens L."/>
            <person name="Kumar S."/>
            <person name="Horikawa D."/>
            <person name="Ishino K."/>
            <person name="Komine S."/>
            <person name="Tomita M."/>
            <person name="Blaxter M."/>
            <person name="Arakawa K."/>
        </authorList>
    </citation>
    <scope>NUCLEOTIDE SEQUENCE [LARGE SCALE GENOMIC DNA]</scope>
    <source>
        <strain evidence="2">Z151</strain>
    </source>
</reference>
<evidence type="ECO:0000313" key="2">
    <source>
        <dbReference type="Proteomes" id="UP000192578"/>
    </source>
</evidence>
<sequence length="68" mass="7661">MQGPCGSLEWQSNNADDEEVLMYTRGKFSDQIWQIHNRTIDLATLKGQPSGNEPFCAFRNDNPACEAN</sequence>
<dbReference type="EMBL" id="MTYJ01000165">
    <property type="protein sequence ID" value="OQV11626.1"/>
    <property type="molecule type" value="Genomic_DNA"/>
</dbReference>
<evidence type="ECO:0000313" key="1">
    <source>
        <dbReference type="EMBL" id="OQV11626.1"/>
    </source>
</evidence>
<accession>A0A1W0W8U8</accession>